<dbReference type="EC" id="3.2.1.35" evidence="3"/>
<evidence type="ECO:0000256" key="3">
    <source>
        <dbReference type="RuleBase" id="RU610713"/>
    </source>
</evidence>
<dbReference type="AlphaFoldDB" id="A0A5N5TJL6"/>
<dbReference type="InterPro" id="IPR013785">
    <property type="entry name" value="Aldolase_TIM"/>
</dbReference>
<keyword evidence="2" id="KW-1015">Disulfide bond</keyword>
<name>A0A5N5TJL6_9CRUS</name>
<reference evidence="4 5" key="1">
    <citation type="journal article" date="2019" name="PLoS Biol.">
        <title>Sex chromosomes control vertical transmission of feminizing Wolbachia symbionts in an isopod.</title>
        <authorList>
            <person name="Becking T."/>
            <person name="Chebbi M.A."/>
            <person name="Giraud I."/>
            <person name="Moumen B."/>
            <person name="Laverre T."/>
            <person name="Caubet Y."/>
            <person name="Peccoud J."/>
            <person name="Gilbert C."/>
            <person name="Cordaux R."/>
        </authorList>
    </citation>
    <scope>NUCLEOTIDE SEQUENCE [LARGE SCALE GENOMIC DNA]</scope>
    <source>
        <strain evidence="4">ANa2</strain>
        <tissue evidence="4">Whole body excluding digestive tract and cuticle</tissue>
    </source>
</reference>
<dbReference type="OrthoDB" id="5796153at2759"/>
<comment type="catalytic activity">
    <reaction evidence="3">
        <text>Random hydrolysis of (1-&gt;4)-linkages between N-acetyl-beta-D-glucosamine and D-glucuronate residues in hyaluronate.</text>
        <dbReference type="EC" id="3.2.1.35"/>
    </reaction>
</comment>
<dbReference type="SUPFAM" id="SSF51445">
    <property type="entry name" value="(Trans)glycosidases"/>
    <property type="match status" value="1"/>
</dbReference>
<dbReference type="GO" id="GO:0004415">
    <property type="term" value="F:hyalurononglucosaminidase activity"/>
    <property type="evidence" value="ECO:0007669"/>
    <property type="project" value="UniProtKB-UniRule"/>
</dbReference>
<evidence type="ECO:0000256" key="2">
    <source>
        <dbReference type="ARBA" id="ARBA00023157"/>
    </source>
</evidence>
<organism evidence="4 5">
    <name type="scientific">Armadillidium nasatum</name>
    <dbReference type="NCBI Taxonomy" id="96803"/>
    <lineage>
        <taxon>Eukaryota</taxon>
        <taxon>Metazoa</taxon>
        <taxon>Ecdysozoa</taxon>
        <taxon>Arthropoda</taxon>
        <taxon>Crustacea</taxon>
        <taxon>Multicrustacea</taxon>
        <taxon>Malacostraca</taxon>
        <taxon>Eumalacostraca</taxon>
        <taxon>Peracarida</taxon>
        <taxon>Isopoda</taxon>
        <taxon>Oniscidea</taxon>
        <taxon>Crinocheta</taxon>
        <taxon>Armadillidiidae</taxon>
        <taxon>Armadillidium</taxon>
    </lineage>
</organism>
<evidence type="ECO:0000313" key="5">
    <source>
        <dbReference type="Proteomes" id="UP000326759"/>
    </source>
</evidence>
<protein>
    <recommendedName>
        <fullName evidence="3">Hyaluronidase</fullName>
        <ecNumber evidence="3">3.2.1.35</ecNumber>
    </recommendedName>
</protein>
<accession>A0A5N5TJL6</accession>
<dbReference type="EMBL" id="SEYY01000857">
    <property type="protein sequence ID" value="KAB7506351.1"/>
    <property type="molecule type" value="Genomic_DNA"/>
</dbReference>
<keyword evidence="5" id="KW-1185">Reference proteome</keyword>
<dbReference type="PRINTS" id="PR00846">
    <property type="entry name" value="GLHYDRLASE56"/>
</dbReference>
<gene>
    <name evidence="4" type="primary">HUGA</name>
    <name evidence="4" type="ORF">Anas_09617</name>
</gene>
<comment type="similarity">
    <text evidence="1 3">Belongs to the glycosyl hydrolase 56 family.</text>
</comment>
<keyword evidence="3" id="KW-0378">Hydrolase</keyword>
<dbReference type="Proteomes" id="UP000326759">
    <property type="component" value="Unassembled WGS sequence"/>
</dbReference>
<dbReference type="GO" id="GO:0030214">
    <property type="term" value="P:hyaluronan catabolic process"/>
    <property type="evidence" value="ECO:0007669"/>
    <property type="project" value="TreeGrafter"/>
</dbReference>
<comment type="caution">
    <text evidence="4">The sequence shown here is derived from an EMBL/GenBank/DDBJ whole genome shotgun (WGS) entry which is preliminary data.</text>
</comment>
<dbReference type="InterPro" id="IPR017853">
    <property type="entry name" value="GH"/>
</dbReference>
<dbReference type="Gene3D" id="3.20.20.70">
    <property type="entry name" value="Aldolase class I"/>
    <property type="match status" value="1"/>
</dbReference>
<dbReference type="InterPro" id="IPR018155">
    <property type="entry name" value="Hyaluronidase"/>
</dbReference>
<dbReference type="PANTHER" id="PTHR11769">
    <property type="entry name" value="HYALURONIDASE"/>
    <property type="match status" value="1"/>
</dbReference>
<evidence type="ECO:0000256" key="1">
    <source>
        <dbReference type="ARBA" id="ARBA00008871"/>
    </source>
</evidence>
<dbReference type="GO" id="GO:0005975">
    <property type="term" value="P:carbohydrate metabolic process"/>
    <property type="evidence" value="ECO:0007669"/>
    <property type="project" value="InterPro"/>
</dbReference>
<evidence type="ECO:0000313" key="4">
    <source>
        <dbReference type="EMBL" id="KAB7506351.1"/>
    </source>
</evidence>
<proteinExistence type="inferred from homology"/>
<sequence>MLGNKRHLLLGISLYQDVNFNDFENLPKVFNPIKPKQITIIYSPGRFPYFKDSTPMFGGIPQKANFTAHVTTFIEQVNKLVPLDFKGYAVLDFEAYQPNYEIVPAIYKKASEDWIRSQYPTWGNETIKFVAGISFNQATEVLFELLLQTGRDLRPGAKWGYYHYPYCRNFAPDSKQCIEKQMVANNLMAWLFQSSGALYPSVYLSNQGFDSYANAERVKLRIKETKRINRFFQLPVLPYMRFKYVGYKDTYLQPLDLWSTLGEMWYNRLEGAIIWGSKSDVEDQGIVC</sequence>
<keyword evidence="3" id="KW-0326">Glycosidase</keyword>
<dbReference type="Pfam" id="PF01630">
    <property type="entry name" value="Glyco_hydro_56"/>
    <property type="match status" value="1"/>
</dbReference>
<dbReference type="PANTHER" id="PTHR11769:SF35">
    <property type="entry name" value="HYALURONIDASE"/>
    <property type="match status" value="1"/>
</dbReference>